<dbReference type="GO" id="GO:0006606">
    <property type="term" value="P:protein import into nucleus"/>
    <property type="evidence" value="ECO:0007669"/>
    <property type="project" value="TreeGrafter"/>
</dbReference>
<accession>A0AAW2KQT7</accession>
<dbReference type="SMART" id="SM00913">
    <property type="entry name" value="IBN_N"/>
    <property type="match status" value="1"/>
</dbReference>
<dbReference type="EMBL" id="JACGWJ010000027">
    <property type="protein sequence ID" value="KAL0309359.1"/>
    <property type="molecule type" value="Genomic_DNA"/>
</dbReference>
<protein>
    <submittedName>
        <fullName evidence="8">Exportin-2</fullName>
    </submittedName>
</protein>
<dbReference type="GO" id="GO:0005049">
    <property type="term" value="F:nuclear export signal receptor activity"/>
    <property type="evidence" value="ECO:0007669"/>
    <property type="project" value="TreeGrafter"/>
</dbReference>
<dbReference type="InterPro" id="IPR001494">
    <property type="entry name" value="Importin-beta_N"/>
</dbReference>
<evidence type="ECO:0000256" key="2">
    <source>
        <dbReference type="ARBA" id="ARBA00004496"/>
    </source>
</evidence>
<dbReference type="Pfam" id="PF08506">
    <property type="entry name" value="Cse1"/>
    <property type="match status" value="2"/>
</dbReference>
<evidence type="ECO:0000256" key="4">
    <source>
        <dbReference type="ARBA" id="ARBA00022490"/>
    </source>
</evidence>
<dbReference type="InterPro" id="IPR013713">
    <property type="entry name" value="XPO2_central"/>
</dbReference>
<dbReference type="PANTHER" id="PTHR10997:SF8">
    <property type="entry name" value="EXPORTIN-2"/>
    <property type="match status" value="1"/>
</dbReference>
<evidence type="ECO:0000256" key="5">
    <source>
        <dbReference type="ARBA" id="ARBA00022927"/>
    </source>
</evidence>
<dbReference type="GO" id="GO:0006611">
    <property type="term" value="P:protein export from nucleus"/>
    <property type="evidence" value="ECO:0007669"/>
    <property type="project" value="TreeGrafter"/>
</dbReference>
<dbReference type="AlphaFoldDB" id="A0AAW2KQT7"/>
<evidence type="ECO:0000256" key="6">
    <source>
        <dbReference type="ARBA" id="ARBA00023242"/>
    </source>
</evidence>
<dbReference type="PROSITE" id="PS50166">
    <property type="entry name" value="IMPORTIN_B_NT"/>
    <property type="match status" value="1"/>
</dbReference>
<evidence type="ECO:0000256" key="3">
    <source>
        <dbReference type="ARBA" id="ARBA00022448"/>
    </source>
</evidence>
<keyword evidence="4" id="KW-0963">Cytoplasm</keyword>
<reference evidence="8" key="1">
    <citation type="submission" date="2020-06" db="EMBL/GenBank/DDBJ databases">
        <authorList>
            <person name="Li T."/>
            <person name="Hu X."/>
            <person name="Zhang T."/>
            <person name="Song X."/>
            <person name="Zhang H."/>
            <person name="Dai N."/>
            <person name="Sheng W."/>
            <person name="Hou X."/>
            <person name="Wei L."/>
        </authorList>
    </citation>
    <scope>NUCLEOTIDE SEQUENCE</scope>
    <source>
        <strain evidence="8">G02</strain>
        <tissue evidence="8">Leaf</tissue>
    </source>
</reference>
<name>A0AAW2KQT7_SESRA</name>
<evidence type="ECO:0000256" key="1">
    <source>
        <dbReference type="ARBA" id="ARBA00004123"/>
    </source>
</evidence>
<reference evidence="8" key="2">
    <citation type="journal article" date="2024" name="Plant">
        <title>Genomic evolution and insights into agronomic trait innovations of Sesamum species.</title>
        <authorList>
            <person name="Miao H."/>
            <person name="Wang L."/>
            <person name="Qu L."/>
            <person name="Liu H."/>
            <person name="Sun Y."/>
            <person name="Le M."/>
            <person name="Wang Q."/>
            <person name="Wei S."/>
            <person name="Zheng Y."/>
            <person name="Lin W."/>
            <person name="Duan Y."/>
            <person name="Cao H."/>
            <person name="Xiong S."/>
            <person name="Wang X."/>
            <person name="Wei L."/>
            <person name="Li C."/>
            <person name="Ma Q."/>
            <person name="Ju M."/>
            <person name="Zhao R."/>
            <person name="Li G."/>
            <person name="Mu C."/>
            <person name="Tian Q."/>
            <person name="Mei H."/>
            <person name="Zhang T."/>
            <person name="Gao T."/>
            <person name="Zhang H."/>
        </authorList>
    </citation>
    <scope>NUCLEOTIDE SEQUENCE</scope>
    <source>
        <strain evidence="8">G02</strain>
    </source>
</reference>
<sequence length="345" mass="39496">MEWNPETLHFLSQCFLNTLSPDHDPRRRAEAALSEAANRPNYAPAVLRLFAEPSVHDLRQSAAVNFKNHLKAHWAPKPNDPLQLSEALTIIGKHDFPKAWPILLPELVATLDKLSQANDYVSVNGVLTAINSLFEKFRYQFKTNELLLDLKYWLDSFAKALLEVFKRNAGFIDQAVGSRAVDVSVLKSYVESQRLCCRIFYSLNFMELPEFFEDRMDEWMIEFNKYLTVKYSALEDSGNDGLALVDELPAAVLWGLLAVASNSSSREKLTVTAIKFLTTVSMSVHHTLFARDDILQQICQSIVIPNVMLRDEDEELFEMNYVEFIRRDIEGSDLDTRRRIACELL</sequence>
<keyword evidence="3" id="KW-0813">Transport</keyword>
<gene>
    <name evidence="8" type="ORF">Sradi_5878200</name>
</gene>
<dbReference type="GO" id="GO:0005635">
    <property type="term" value="C:nuclear envelope"/>
    <property type="evidence" value="ECO:0007669"/>
    <property type="project" value="TreeGrafter"/>
</dbReference>
<evidence type="ECO:0000313" key="8">
    <source>
        <dbReference type="EMBL" id="KAL0309359.1"/>
    </source>
</evidence>
<dbReference type="PANTHER" id="PTHR10997">
    <property type="entry name" value="IMPORTIN-7, 8, 11"/>
    <property type="match status" value="1"/>
</dbReference>
<comment type="subcellular location">
    <subcellularLocation>
        <location evidence="2">Cytoplasm</location>
    </subcellularLocation>
    <subcellularLocation>
        <location evidence="1">Nucleus</location>
    </subcellularLocation>
</comment>
<proteinExistence type="predicted"/>
<keyword evidence="6" id="KW-0539">Nucleus</keyword>
<organism evidence="8">
    <name type="scientific">Sesamum radiatum</name>
    <name type="common">Black benniseed</name>
    <dbReference type="NCBI Taxonomy" id="300843"/>
    <lineage>
        <taxon>Eukaryota</taxon>
        <taxon>Viridiplantae</taxon>
        <taxon>Streptophyta</taxon>
        <taxon>Embryophyta</taxon>
        <taxon>Tracheophyta</taxon>
        <taxon>Spermatophyta</taxon>
        <taxon>Magnoliopsida</taxon>
        <taxon>eudicotyledons</taxon>
        <taxon>Gunneridae</taxon>
        <taxon>Pentapetalae</taxon>
        <taxon>asterids</taxon>
        <taxon>lamiids</taxon>
        <taxon>Lamiales</taxon>
        <taxon>Pedaliaceae</taxon>
        <taxon>Sesamum</taxon>
    </lineage>
</organism>
<dbReference type="Pfam" id="PF03810">
    <property type="entry name" value="IBN_N"/>
    <property type="match status" value="1"/>
</dbReference>
<dbReference type="InterPro" id="IPR011989">
    <property type="entry name" value="ARM-like"/>
</dbReference>
<dbReference type="InterPro" id="IPR016024">
    <property type="entry name" value="ARM-type_fold"/>
</dbReference>
<dbReference type="Gene3D" id="1.25.10.10">
    <property type="entry name" value="Leucine-rich Repeat Variant"/>
    <property type="match status" value="1"/>
</dbReference>
<feature type="domain" description="Importin N-terminal" evidence="7">
    <location>
        <begin position="29"/>
        <end position="109"/>
    </location>
</feature>
<dbReference type="GO" id="GO:0031267">
    <property type="term" value="F:small GTPase binding"/>
    <property type="evidence" value="ECO:0007669"/>
    <property type="project" value="InterPro"/>
</dbReference>
<evidence type="ECO:0000259" key="7">
    <source>
        <dbReference type="PROSITE" id="PS50166"/>
    </source>
</evidence>
<dbReference type="GO" id="GO:0005829">
    <property type="term" value="C:cytosol"/>
    <property type="evidence" value="ECO:0007669"/>
    <property type="project" value="TreeGrafter"/>
</dbReference>
<keyword evidence="5" id="KW-0653">Protein transport</keyword>
<comment type="caution">
    <text evidence="8">The sequence shown here is derived from an EMBL/GenBank/DDBJ whole genome shotgun (WGS) entry which is preliminary data.</text>
</comment>
<dbReference type="SUPFAM" id="SSF48371">
    <property type="entry name" value="ARM repeat"/>
    <property type="match status" value="1"/>
</dbReference>